<organism evidence="1 2">
    <name type="scientific">Candidatus Minimicrobia naudis</name>
    <dbReference type="NCBI Taxonomy" id="2841263"/>
    <lineage>
        <taxon>Bacteria</taxon>
        <taxon>Candidatus Saccharimonadota</taxon>
        <taxon>Candidatus Saccharimonadota incertae sedis</taxon>
        <taxon>Candidatus Minimicrobia</taxon>
    </lineage>
</organism>
<protein>
    <submittedName>
        <fullName evidence="1">Uncharacterized protein</fullName>
    </submittedName>
</protein>
<dbReference type="AlphaFoldDB" id="A0A8F1MC09"/>
<evidence type="ECO:0000313" key="1">
    <source>
        <dbReference type="EMBL" id="QWQ32305.1"/>
    </source>
</evidence>
<gene>
    <name evidence="1" type="ORF">KOY48_00115</name>
</gene>
<dbReference type="EMBL" id="CP076460">
    <property type="protein sequence ID" value="QWQ32305.1"/>
    <property type="molecule type" value="Genomic_DNA"/>
</dbReference>
<dbReference type="KEGG" id="mnd:KOY48_00115"/>
<proteinExistence type="predicted"/>
<accession>A0A8F1MC09</accession>
<reference evidence="1" key="1">
    <citation type="submission" date="2021-06" db="EMBL/GenBank/DDBJ databases">
        <title>An adapted protocol for Saccharibacteria cultivation: two new species join this phylum of Candidate Phyla Radiations.</title>
        <authorList>
            <person name="Ibrahim A."/>
            <person name="Maatouk M."/>
            <person name="Zgheib R."/>
            <person name="Haddad G."/>
            <person name="Bou Khalil J."/>
            <person name="Raoult D."/>
            <person name="Bittar F."/>
        </authorList>
    </citation>
    <scope>NUCLEOTIDE SEQUENCE</scope>
    <source>
        <strain evidence="1">IHU1</strain>
    </source>
</reference>
<evidence type="ECO:0000313" key="2">
    <source>
        <dbReference type="Proteomes" id="UP000679129"/>
    </source>
</evidence>
<dbReference type="Proteomes" id="UP000679129">
    <property type="component" value="Chromosome"/>
</dbReference>
<name>A0A8F1MC09_9BACT</name>
<keyword evidence="2" id="KW-1185">Reference proteome</keyword>
<sequence length="51" mass="5434">MTCLIMLIIAVLPLPSQEITEVSAPPHLPTAVKAILGIKMLPAITVAMNMH</sequence>